<dbReference type="GO" id="GO:0003677">
    <property type="term" value="F:DNA binding"/>
    <property type="evidence" value="ECO:0007669"/>
    <property type="project" value="UniProtKB-KW"/>
</dbReference>
<name>A0A4R2C2Z8_SHIGR</name>
<dbReference type="Pfam" id="PF00196">
    <property type="entry name" value="GerE"/>
    <property type="match status" value="1"/>
</dbReference>
<dbReference type="SMART" id="SM00421">
    <property type="entry name" value="HTH_LUXR"/>
    <property type="match status" value="1"/>
</dbReference>
<keyword evidence="3" id="KW-0804">Transcription</keyword>
<comment type="caution">
    <text evidence="5">The sequence shown here is derived from an EMBL/GenBank/DDBJ whole genome shotgun (WGS) entry which is preliminary data.</text>
</comment>
<dbReference type="RefSeq" id="WP_133036750.1">
    <property type="nucleotide sequence ID" value="NZ_BAABEI010000014.1"/>
</dbReference>
<dbReference type="AlphaFoldDB" id="A0A4R2C2Z8"/>
<dbReference type="PANTHER" id="PTHR44688:SF16">
    <property type="entry name" value="DNA-BINDING TRANSCRIPTIONAL ACTIVATOR DEVR_DOSR"/>
    <property type="match status" value="1"/>
</dbReference>
<dbReference type="PROSITE" id="PS00622">
    <property type="entry name" value="HTH_LUXR_1"/>
    <property type="match status" value="1"/>
</dbReference>
<sequence>MSISSLSVVAPNALDNFCDLQSVPALRHFGRSEIVDRFRRAVPFDYIIISGLDVEEYRFGKGHSIDTDLPPAFMESYVADALSKLDPFVIAAKTTLSKVVERDIYAASPPPLRLAYLAQMFGVHNRTLFPVKRNGLMYGAVCFTRREPFEADELAFLEIVSEPIHTVVTRPLMERFAAQQLRLSKGEIVCLAHASLGLTSEEIATATQYQVDTVNTYIKAAVKKLGATNRSQAVAEAIRRRLID</sequence>
<keyword evidence="6" id="KW-1185">Reference proteome</keyword>
<organism evidence="5 6">
    <name type="scientific">Shinella granuli</name>
    <dbReference type="NCBI Taxonomy" id="323621"/>
    <lineage>
        <taxon>Bacteria</taxon>
        <taxon>Pseudomonadati</taxon>
        <taxon>Pseudomonadota</taxon>
        <taxon>Alphaproteobacteria</taxon>
        <taxon>Hyphomicrobiales</taxon>
        <taxon>Rhizobiaceae</taxon>
        <taxon>Shinella</taxon>
    </lineage>
</organism>
<evidence type="ECO:0000313" key="6">
    <source>
        <dbReference type="Proteomes" id="UP000295351"/>
    </source>
</evidence>
<reference evidence="5 6" key="1">
    <citation type="submission" date="2019-03" db="EMBL/GenBank/DDBJ databases">
        <title>Genomic Encyclopedia of Type Strains, Phase IV (KMG-IV): sequencing the most valuable type-strain genomes for metagenomic binning, comparative biology and taxonomic classification.</title>
        <authorList>
            <person name="Goeker M."/>
        </authorList>
    </citation>
    <scope>NUCLEOTIDE SEQUENCE [LARGE SCALE GENOMIC DNA]</scope>
    <source>
        <strain evidence="5 6">DSM 18401</strain>
    </source>
</reference>
<dbReference type="InterPro" id="IPR005143">
    <property type="entry name" value="TF_LuxR_autoind-bd_dom"/>
</dbReference>
<dbReference type="Proteomes" id="UP000295351">
    <property type="component" value="Unassembled WGS sequence"/>
</dbReference>
<evidence type="ECO:0000256" key="1">
    <source>
        <dbReference type="ARBA" id="ARBA00023015"/>
    </source>
</evidence>
<dbReference type="InterPro" id="IPR000792">
    <property type="entry name" value="Tscrpt_reg_LuxR_C"/>
</dbReference>
<accession>A0A4R2C2Z8</accession>
<dbReference type="PANTHER" id="PTHR44688">
    <property type="entry name" value="DNA-BINDING TRANSCRIPTIONAL ACTIVATOR DEVR_DOSR"/>
    <property type="match status" value="1"/>
</dbReference>
<gene>
    <name evidence="5" type="ORF">EV665_13232</name>
</gene>
<protein>
    <submittedName>
        <fullName evidence="5">LuxR family transcriptional regulator</fullName>
    </submittedName>
</protein>
<dbReference type="Gene3D" id="1.10.10.10">
    <property type="entry name" value="Winged helix-like DNA-binding domain superfamily/Winged helix DNA-binding domain"/>
    <property type="match status" value="1"/>
</dbReference>
<evidence type="ECO:0000256" key="3">
    <source>
        <dbReference type="ARBA" id="ARBA00023163"/>
    </source>
</evidence>
<dbReference type="CDD" id="cd06170">
    <property type="entry name" value="LuxR_C_like"/>
    <property type="match status" value="1"/>
</dbReference>
<dbReference type="EMBL" id="SLVX01000032">
    <property type="protein sequence ID" value="TCN34747.1"/>
    <property type="molecule type" value="Genomic_DNA"/>
</dbReference>
<dbReference type="InterPro" id="IPR036388">
    <property type="entry name" value="WH-like_DNA-bd_sf"/>
</dbReference>
<dbReference type="SUPFAM" id="SSF75516">
    <property type="entry name" value="Pheromone-binding domain of LuxR-like quorum-sensing transcription factors"/>
    <property type="match status" value="1"/>
</dbReference>
<dbReference type="Gene3D" id="3.30.450.80">
    <property type="entry name" value="Transcription factor LuxR-like, autoinducer-binding domain"/>
    <property type="match status" value="1"/>
</dbReference>
<keyword evidence="2" id="KW-0238">DNA-binding</keyword>
<dbReference type="GO" id="GO:0006355">
    <property type="term" value="P:regulation of DNA-templated transcription"/>
    <property type="evidence" value="ECO:0007669"/>
    <property type="project" value="InterPro"/>
</dbReference>
<dbReference type="Pfam" id="PF03472">
    <property type="entry name" value="Autoind_bind"/>
    <property type="match status" value="1"/>
</dbReference>
<evidence type="ECO:0000313" key="5">
    <source>
        <dbReference type="EMBL" id="TCN34747.1"/>
    </source>
</evidence>
<keyword evidence="1" id="KW-0805">Transcription regulation</keyword>
<feature type="domain" description="HTH luxR-type" evidence="4">
    <location>
        <begin position="176"/>
        <end position="241"/>
    </location>
</feature>
<dbReference type="PROSITE" id="PS50043">
    <property type="entry name" value="HTH_LUXR_2"/>
    <property type="match status" value="1"/>
</dbReference>
<dbReference type="InterPro" id="IPR016032">
    <property type="entry name" value="Sig_transdc_resp-reg_C-effctor"/>
</dbReference>
<proteinExistence type="predicted"/>
<dbReference type="SUPFAM" id="SSF46894">
    <property type="entry name" value="C-terminal effector domain of the bipartite response regulators"/>
    <property type="match status" value="1"/>
</dbReference>
<evidence type="ECO:0000259" key="4">
    <source>
        <dbReference type="PROSITE" id="PS50043"/>
    </source>
</evidence>
<evidence type="ECO:0000256" key="2">
    <source>
        <dbReference type="ARBA" id="ARBA00023125"/>
    </source>
</evidence>
<dbReference type="InterPro" id="IPR036693">
    <property type="entry name" value="TF_LuxR_autoind-bd_dom_sf"/>
</dbReference>